<name>A0A2R8AMB9_9RHOB</name>
<evidence type="ECO:0000313" key="1">
    <source>
        <dbReference type="EMBL" id="SPF77176.1"/>
    </source>
</evidence>
<keyword evidence="2" id="KW-1185">Reference proteome</keyword>
<dbReference type="EMBL" id="OMOI01000001">
    <property type="protein sequence ID" value="SPF77176.1"/>
    <property type="molecule type" value="Genomic_DNA"/>
</dbReference>
<protein>
    <submittedName>
        <fullName evidence="1">Uncharacterized protein</fullName>
    </submittedName>
</protein>
<evidence type="ECO:0000313" key="2">
    <source>
        <dbReference type="Proteomes" id="UP000244911"/>
    </source>
</evidence>
<gene>
    <name evidence="1" type="ORF">ALP8811_02199</name>
</gene>
<reference evidence="1 2" key="1">
    <citation type="submission" date="2018-03" db="EMBL/GenBank/DDBJ databases">
        <authorList>
            <person name="Keele B.F."/>
        </authorList>
    </citation>
    <scope>NUCLEOTIDE SEQUENCE [LARGE SCALE GENOMIC DNA]</scope>
    <source>
        <strain evidence="1 2">CECT 8811</strain>
    </source>
</reference>
<dbReference type="AlphaFoldDB" id="A0A2R8AMB9"/>
<sequence>MAFTELPPIGSIPQRLQCTDADLPAFGPKRYFVIIVANLRVETVLLVKLHKGNSLDVYHCGRAQFAVTIIAPVVGR</sequence>
<proteinExistence type="predicted"/>
<accession>A0A2R8AMB9</accession>
<dbReference type="Proteomes" id="UP000244911">
    <property type="component" value="Unassembled WGS sequence"/>
</dbReference>
<organism evidence="1 2">
    <name type="scientific">Aliiroseovarius pelagivivens</name>
    <dbReference type="NCBI Taxonomy" id="1639690"/>
    <lineage>
        <taxon>Bacteria</taxon>
        <taxon>Pseudomonadati</taxon>
        <taxon>Pseudomonadota</taxon>
        <taxon>Alphaproteobacteria</taxon>
        <taxon>Rhodobacterales</taxon>
        <taxon>Paracoccaceae</taxon>
        <taxon>Aliiroseovarius</taxon>
    </lineage>
</organism>